<dbReference type="InterPro" id="IPR013216">
    <property type="entry name" value="Methyltransf_11"/>
</dbReference>
<dbReference type="GO" id="GO:0032259">
    <property type="term" value="P:methylation"/>
    <property type="evidence" value="ECO:0007669"/>
    <property type="project" value="UniProtKB-KW"/>
</dbReference>
<proteinExistence type="predicted"/>
<feature type="domain" description="Methyltransferase type 11" evidence="1">
    <location>
        <begin position="44"/>
        <end position="128"/>
    </location>
</feature>
<evidence type="ECO:0000313" key="3">
    <source>
        <dbReference type="EMBL" id="SET30594.1"/>
    </source>
</evidence>
<dbReference type="GO" id="GO:0008757">
    <property type="term" value="F:S-adenosylmethionine-dependent methyltransferase activity"/>
    <property type="evidence" value="ECO:0007669"/>
    <property type="project" value="InterPro"/>
</dbReference>
<dbReference type="SUPFAM" id="SSF53335">
    <property type="entry name" value="S-adenosyl-L-methionine-dependent methyltransferases"/>
    <property type="match status" value="1"/>
</dbReference>
<name>A0A1G6Q4Y5_9EURY</name>
<evidence type="ECO:0000313" key="4">
    <source>
        <dbReference type="Proteomes" id="UP000199320"/>
    </source>
</evidence>
<sequence length="209" mass="23041">MPKTAPFETHTDRYEDWFEAHEDAYQSELEALERLVPATGRGVEIGVGSARFAAPLELDVGIDPAAAMLERAQTRGIDVVRGVAEALPVRNGSFDTALIVTTICFVDDIPQTLTEADRILTPSGSLVIGYIDKDSPVGRQYQEKKEQNPFYRDATFVSTDELVDALEAAGFTDFEFVQTIYHWLDEVDGTEPIEEGYGDGSFVGIKATR</sequence>
<dbReference type="OrthoDB" id="1018at2157"/>
<dbReference type="Gene3D" id="3.40.50.150">
    <property type="entry name" value="Vaccinia Virus protein VP39"/>
    <property type="match status" value="1"/>
</dbReference>
<keyword evidence="2" id="KW-0489">Methyltransferase</keyword>
<dbReference type="Proteomes" id="UP000199320">
    <property type="component" value="Unassembled WGS sequence"/>
</dbReference>
<keyword evidence="2" id="KW-0808">Transferase</keyword>
<dbReference type="InterPro" id="IPR050508">
    <property type="entry name" value="Methyltransf_Superfamily"/>
</dbReference>
<dbReference type="PANTHER" id="PTHR42912:SF80">
    <property type="entry name" value="METHYLTRANSFERASE DOMAIN-CONTAINING PROTEIN"/>
    <property type="match status" value="1"/>
</dbReference>
<organism evidence="2 5">
    <name type="scientific">Natrinema hispanicum</name>
    <dbReference type="NCBI Taxonomy" id="392421"/>
    <lineage>
        <taxon>Archaea</taxon>
        <taxon>Methanobacteriati</taxon>
        <taxon>Methanobacteriota</taxon>
        <taxon>Stenosarchaea group</taxon>
        <taxon>Halobacteria</taxon>
        <taxon>Halobacteriales</taxon>
        <taxon>Natrialbaceae</taxon>
        <taxon>Natrinema</taxon>
    </lineage>
</organism>
<protein>
    <submittedName>
        <fullName evidence="2">Methyltransferase domain-containing protein</fullName>
    </submittedName>
</protein>
<dbReference type="PANTHER" id="PTHR42912">
    <property type="entry name" value="METHYLTRANSFERASE"/>
    <property type="match status" value="1"/>
</dbReference>
<dbReference type="CDD" id="cd02440">
    <property type="entry name" value="AdoMet_MTases"/>
    <property type="match status" value="1"/>
</dbReference>
<dbReference type="Pfam" id="PF08241">
    <property type="entry name" value="Methyltransf_11"/>
    <property type="match status" value="1"/>
</dbReference>
<dbReference type="EMBL" id="FMZP01000008">
    <property type="protein sequence ID" value="SDC86796.1"/>
    <property type="molecule type" value="Genomic_DNA"/>
</dbReference>
<dbReference type="AlphaFoldDB" id="A0A1G6Q4Y5"/>
<reference evidence="4 5" key="1">
    <citation type="submission" date="2016-10" db="EMBL/GenBank/DDBJ databases">
        <authorList>
            <person name="Varghese N."/>
            <person name="Submissions S."/>
        </authorList>
    </citation>
    <scope>NUCLEOTIDE SEQUENCE [LARGE SCALE GENOMIC DNA]</scope>
    <source>
        <strain evidence="2 5">CDM_1</strain>
        <strain evidence="4">CDM_6</strain>
    </source>
</reference>
<keyword evidence="4" id="KW-1185">Reference proteome</keyword>
<dbReference type="RefSeq" id="WP_092931514.1">
    <property type="nucleotide sequence ID" value="NZ_FMZP01000008.1"/>
</dbReference>
<dbReference type="Proteomes" id="UP000324021">
    <property type="component" value="Unassembled WGS sequence"/>
</dbReference>
<reference evidence="3" key="2">
    <citation type="submission" date="2016-10" db="EMBL/GenBank/DDBJ databases">
        <authorList>
            <person name="de Groot N.N."/>
        </authorList>
    </citation>
    <scope>NUCLEOTIDE SEQUENCE [LARGE SCALE GENOMIC DNA]</scope>
    <source>
        <strain evidence="3">CDM_6</strain>
    </source>
</reference>
<dbReference type="InterPro" id="IPR029063">
    <property type="entry name" value="SAM-dependent_MTases_sf"/>
</dbReference>
<gene>
    <name evidence="3" type="ORF">SAMN04488694_105124</name>
    <name evidence="2" type="ORF">SAMN05192552_1008109</name>
</gene>
<dbReference type="STRING" id="392421.SAMN04488694_105124"/>
<dbReference type="EMBL" id="FOIC01000005">
    <property type="protein sequence ID" value="SET30594.1"/>
    <property type="molecule type" value="Genomic_DNA"/>
</dbReference>
<accession>A0A1G6Q4Y5</accession>
<evidence type="ECO:0000313" key="2">
    <source>
        <dbReference type="EMBL" id="SDC86796.1"/>
    </source>
</evidence>
<evidence type="ECO:0000313" key="5">
    <source>
        <dbReference type="Proteomes" id="UP000324021"/>
    </source>
</evidence>
<evidence type="ECO:0000259" key="1">
    <source>
        <dbReference type="Pfam" id="PF08241"/>
    </source>
</evidence>